<accession>A0AAV0MTR3</accession>
<proteinExistence type="predicted"/>
<feature type="region of interest" description="Disordered" evidence="1">
    <location>
        <begin position="25"/>
        <end position="48"/>
    </location>
</feature>
<protein>
    <submittedName>
        <fullName evidence="2">Uncharacterized protein</fullName>
    </submittedName>
</protein>
<keyword evidence="3" id="KW-1185">Reference proteome</keyword>
<evidence type="ECO:0000256" key="1">
    <source>
        <dbReference type="SAM" id="MobiDB-lite"/>
    </source>
</evidence>
<name>A0AAV0MTR3_9ROSI</name>
<organism evidence="2 3">
    <name type="scientific">Linum tenue</name>
    <dbReference type="NCBI Taxonomy" id="586396"/>
    <lineage>
        <taxon>Eukaryota</taxon>
        <taxon>Viridiplantae</taxon>
        <taxon>Streptophyta</taxon>
        <taxon>Embryophyta</taxon>
        <taxon>Tracheophyta</taxon>
        <taxon>Spermatophyta</taxon>
        <taxon>Magnoliopsida</taxon>
        <taxon>eudicotyledons</taxon>
        <taxon>Gunneridae</taxon>
        <taxon>Pentapetalae</taxon>
        <taxon>rosids</taxon>
        <taxon>fabids</taxon>
        <taxon>Malpighiales</taxon>
        <taxon>Linaceae</taxon>
        <taxon>Linum</taxon>
    </lineage>
</organism>
<dbReference type="Proteomes" id="UP001154282">
    <property type="component" value="Unassembled WGS sequence"/>
</dbReference>
<sequence length="73" mass="8802">MWPRPGGSLHRREVRVADFLRRLLRQRPRPRGRSGQPSARRRRTLHRDFQAQRHLRRVPEWFLGTVAGPWVQS</sequence>
<gene>
    <name evidence="2" type="ORF">LITE_LOCUS30430</name>
</gene>
<evidence type="ECO:0000313" key="3">
    <source>
        <dbReference type="Proteomes" id="UP001154282"/>
    </source>
</evidence>
<reference evidence="2" key="1">
    <citation type="submission" date="2022-08" db="EMBL/GenBank/DDBJ databases">
        <authorList>
            <person name="Gutierrez-Valencia J."/>
        </authorList>
    </citation>
    <scope>NUCLEOTIDE SEQUENCE</scope>
</reference>
<dbReference type="AlphaFoldDB" id="A0AAV0MTR3"/>
<dbReference type="EMBL" id="CAMGYJ010000007">
    <property type="protein sequence ID" value="CAI0450174.1"/>
    <property type="molecule type" value="Genomic_DNA"/>
</dbReference>
<evidence type="ECO:0000313" key="2">
    <source>
        <dbReference type="EMBL" id="CAI0450174.1"/>
    </source>
</evidence>
<comment type="caution">
    <text evidence="2">The sequence shown here is derived from an EMBL/GenBank/DDBJ whole genome shotgun (WGS) entry which is preliminary data.</text>
</comment>